<dbReference type="AlphaFoldDB" id="G6E9F7"/>
<reference evidence="1 2" key="1">
    <citation type="journal article" date="2012" name="J. Bacteriol.">
        <title>Genome sequence of benzo(a)pyrene-degrading bacterium Novosphingobium pentaromativorans US6-1.</title>
        <authorList>
            <person name="Luo Y.R."/>
            <person name="Kang S.G."/>
            <person name="Kim S.J."/>
            <person name="Kim M.R."/>
            <person name="Li N."/>
            <person name="Lee J.H."/>
            <person name="Kwon K.K."/>
        </authorList>
    </citation>
    <scope>NUCLEOTIDE SEQUENCE [LARGE SCALE GENOMIC DNA]</scope>
    <source>
        <strain evidence="1 2">US6-1</strain>
    </source>
</reference>
<dbReference type="OrthoDB" id="7596580at2"/>
<comment type="caution">
    <text evidence="1">The sequence shown here is derived from an EMBL/GenBank/DDBJ whole genome shotgun (WGS) entry which is preliminary data.</text>
</comment>
<dbReference type="Proteomes" id="UP000004030">
    <property type="component" value="Unassembled WGS sequence"/>
</dbReference>
<organism evidence="1 2">
    <name type="scientific">Novosphingobium pentaromativorans US6-1</name>
    <dbReference type="NCBI Taxonomy" id="1088721"/>
    <lineage>
        <taxon>Bacteria</taxon>
        <taxon>Pseudomonadati</taxon>
        <taxon>Pseudomonadota</taxon>
        <taxon>Alphaproteobacteria</taxon>
        <taxon>Sphingomonadales</taxon>
        <taxon>Sphingomonadaceae</taxon>
        <taxon>Novosphingobium</taxon>
    </lineage>
</organism>
<dbReference type="Gene3D" id="1.10.1660.10">
    <property type="match status" value="1"/>
</dbReference>
<keyword evidence="2" id="KW-1185">Reference proteome</keyword>
<protein>
    <submittedName>
        <fullName evidence="1">Uncharacterized protein</fullName>
    </submittedName>
</protein>
<evidence type="ECO:0000313" key="1">
    <source>
        <dbReference type="EMBL" id="EHJ62056.1"/>
    </source>
</evidence>
<sequence>MPLPASLFQGRYTRQQIANAVGIASDLLAYWIREGLLIAAEGEGLGKGKHRFFGFEAVHIAAVLKELGRYGVQTAGLKQVASLLWGVFAFGSKHPDITESDMLRAAYLRRARAKYPARASLAQGEEEASREDYGSFEDWLEHHTDTTEKAFEIEPWLDEKAQLRFALYFDLFAENVFDQEHTRWMFFHEDDQLIAVPEEFYTGPYDLENVPSYIMVDLSLIIKPLWML</sequence>
<proteinExistence type="predicted"/>
<dbReference type="PATRIC" id="fig|1088721.3.peg.967"/>
<dbReference type="KEGG" id="npn:JI59_15230"/>
<evidence type="ECO:0000313" key="2">
    <source>
        <dbReference type="Proteomes" id="UP000004030"/>
    </source>
</evidence>
<dbReference type="eggNOG" id="COG0789">
    <property type="taxonomic scope" value="Bacteria"/>
</dbReference>
<accession>G6E9F7</accession>
<dbReference type="SUPFAM" id="SSF46955">
    <property type="entry name" value="Putative DNA-binding domain"/>
    <property type="match status" value="1"/>
</dbReference>
<name>G6E9F7_9SPHN</name>
<gene>
    <name evidence="1" type="ORF">NSU_0978</name>
</gene>
<dbReference type="InterPro" id="IPR009061">
    <property type="entry name" value="DNA-bd_dom_put_sf"/>
</dbReference>
<dbReference type="RefSeq" id="WP_007011893.1">
    <property type="nucleotide sequence ID" value="NZ_AGFM01000010.1"/>
</dbReference>
<dbReference type="EMBL" id="AGFM01000010">
    <property type="protein sequence ID" value="EHJ62056.1"/>
    <property type="molecule type" value="Genomic_DNA"/>
</dbReference>